<dbReference type="Proteomes" id="UP000287651">
    <property type="component" value="Unassembled WGS sequence"/>
</dbReference>
<proteinExistence type="predicted"/>
<feature type="region of interest" description="Disordered" evidence="1">
    <location>
        <begin position="38"/>
        <end position="64"/>
    </location>
</feature>
<gene>
    <name evidence="2" type="ORF">B296_00030086</name>
</gene>
<reference evidence="2 3" key="1">
    <citation type="journal article" date="2014" name="Agronomy (Basel)">
        <title>A Draft Genome Sequence for Ensete ventricosum, the Drought-Tolerant Tree Against Hunger.</title>
        <authorList>
            <person name="Harrison J."/>
            <person name="Moore K.A."/>
            <person name="Paszkiewicz K."/>
            <person name="Jones T."/>
            <person name="Grant M."/>
            <person name="Ambacheew D."/>
            <person name="Muzemil S."/>
            <person name="Studholme D.J."/>
        </authorList>
    </citation>
    <scope>NUCLEOTIDE SEQUENCE [LARGE SCALE GENOMIC DNA]</scope>
</reference>
<dbReference type="AlphaFoldDB" id="A0A426XEF0"/>
<accession>A0A426XEF0</accession>
<name>A0A426XEF0_ENSVE</name>
<evidence type="ECO:0000313" key="3">
    <source>
        <dbReference type="Proteomes" id="UP000287651"/>
    </source>
</evidence>
<sequence>MGLAALWYRRGGTSVEPSIPCSYRGRALVVKGAEEVENTTKANSKYQDKAEGQRPENFIGPPSISPLQLSKAIPTIARRSSPNSAVISTIADHPLISP</sequence>
<comment type="caution">
    <text evidence="2">The sequence shown here is derived from an EMBL/GenBank/DDBJ whole genome shotgun (WGS) entry which is preliminary data.</text>
</comment>
<evidence type="ECO:0000313" key="2">
    <source>
        <dbReference type="EMBL" id="RRT37842.1"/>
    </source>
</evidence>
<dbReference type="EMBL" id="AMZH03021822">
    <property type="protein sequence ID" value="RRT37842.1"/>
    <property type="molecule type" value="Genomic_DNA"/>
</dbReference>
<evidence type="ECO:0000256" key="1">
    <source>
        <dbReference type="SAM" id="MobiDB-lite"/>
    </source>
</evidence>
<protein>
    <submittedName>
        <fullName evidence="2">Uncharacterized protein</fullName>
    </submittedName>
</protein>
<organism evidence="2 3">
    <name type="scientific">Ensete ventricosum</name>
    <name type="common">Abyssinian banana</name>
    <name type="synonym">Musa ensete</name>
    <dbReference type="NCBI Taxonomy" id="4639"/>
    <lineage>
        <taxon>Eukaryota</taxon>
        <taxon>Viridiplantae</taxon>
        <taxon>Streptophyta</taxon>
        <taxon>Embryophyta</taxon>
        <taxon>Tracheophyta</taxon>
        <taxon>Spermatophyta</taxon>
        <taxon>Magnoliopsida</taxon>
        <taxon>Liliopsida</taxon>
        <taxon>Zingiberales</taxon>
        <taxon>Musaceae</taxon>
        <taxon>Ensete</taxon>
    </lineage>
</organism>